<name>A0ABZ2LP55_9BACT</name>
<proteinExistence type="predicted"/>
<dbReference type="Proteomes" id="UP001370348">
    <property type="component" value="Chromosome"/>
</dbReference>
<dbReference type="InterPro" id="IPR029058">
    <property type="entry name" value="AB_hydrolase_fold"/>
</dbReference>
<keyword evidence="2" id="KW-1185">Reference proteome</keyword>
<dbReference type="RefSeq" id="WP_394821289.1">
    <property type="nucleotide sequence ID" value="NZ_CP089984.1"/>
</dbReference>
<evidence type="ECO:0000313" key="2">
    <source>
        <dbReference type="Proteomes" id="UP001370348"/>
    </source>
</evidence>
<dbReference type="Gene3D" id="3.40.50.1820">
    <property type="entry name" value="alpha/beta hydrolase"/>
    <property type="match status" value="1"/>
</dbReference>
<accession>A0ABZ2LP55</accession>
<evidence type="ECO:0000313" key="1">
    <source>
        <dbReference type="EMBL" id="WXB11668.1"/>
    </source>
</evidence>
<organism evidence="1 2">
    <name type="scientific">Pendulispora albinea</name>
    <dbReference type="NCBI Taxonomy" id="2741071"/>
    <lineage>
        <taxon>Bacteria</taxon>
        <taxon>Pseudomonadati</taxon>
        <taxon>Myxococcota</taxon>
        <taxon>Myxococcia</taxon>
        <taxon>Myxococcales</taxon>
        <taxon>Sorangiineae</taxon>
        <taxon>Pendulisporaceae</taxon>
        <taxon>Pendulispora</taxon>
    </lineage>
</organism>
<reference evidence="1 2" key="1">
    <citation type="submission" date="2021-12" db="EMBL/GenBank/DDBJ databases">
        <title>Discovery of the Pendulisporaceae a myxobacterial family with distinct sporulation behavior and unique specialized metabolism.</title>
        <authorList>
            <person name="Garcia R."/>
            <person name="Popoff A."/>
            <person name="Bader C.D."/>
            <person name="Loehr J."/>
            <person name="Walesch S."/>
            <person name="Walt C."/>
            <person name="Boldt J."/>
            <person name="Bunk B."/>
            <person name="Haeckl F.J.F.P.J."/>
            <person name="Gunesch A.P."/>
            <person name="Birkelbach J."/>
            <person name="Nuebel U."/>
            <person name="Pietschmann T."/>
            <person name="Bach T."/>
            <person name="Mueller R."/>
        </authorList>
    </citation>
    <scope>NUCLEOTIDE SEQUENCE [LARGE SCALE GENOMIC DNA]</scope>
    <source>
        <strain evidence="1 2">MSr11954</strain>
    </source>
</reference>
<dbReference type="InterPro" id="IPR001563">
    <property type="entry name" value="Peptidase_S10"/>
</dbReference>
<protein>
    <recommendedName>
        <fullName evidence="3">Carboxypeptidase</fullName>
    </recommendedName>
</protein>
<dbReference type="Pfam" id="PF00450">
    <property type="entry name" value="Peptidase_S10"/>
    <property type="match status" value="1"/>
</dbReference>
<dbReference type="SUPFAM" id="SSF53474">
    <property type="entry name" value="alpha/beta-Hydrolases"/>
    <property type="match status" value="1"/>
</dbReference>
<evidence type="ECO:0008006" key="3">
    <source>
        <dbReference type="Google" id="ProtNLM"/>
    </source>
</evidence>
<dbReference type="EMBL" id="CP089984">
    <property type="protein sequence ID" value="WXB11668.1"/>
    <property type="molecule type" value="Genomic_DNA"/>
</dbReference>
<gene>
    <name evidence="1" type="ORF">LZC94_27890</name>
</gene>
<sequence>MRFTVKAEKAETAKAAIEKNSRAIASSLKWTTLPFLAAYALIGCAEPEQDAALEESSLPAGEIAQNEGALDLADVPYNDPLQYSDSPTASLSRSVEAAAVTHRTWQVDGRTQAYTATTGHLTAFNRRTNKADASFFYIGYTADGPDGKPDPARPVTFVYNGGPGSSTVWLLMSSFGPKRNLTNFPQPTPAPSQNRMIDNPESILAKTDLVFVNAVGTAYSEAIAPNTNRTFWGVDADANVFAQFIDRYLTVNGRRSSPKFLLGESYGTLRSGALSLILQNMGVHLNGITLHSSILDYGTSGNIDGLLPTYGATAWYHQKAAEPYKSMNIRDYVAFLRTYTSQTFQPAYIKLRNGTLPDSERRTICADLQDMTGIASQRWYDGRFEISNFRSTLISGRVVGRLDSRVVGSSGDPSDAANSNTPLMFPPYLKDDLKYGTSSPFRAMSNAISYWNWSHNGSTDPDVTVDLAETMKKNPDMKVFSVNGYYDVATPFYQAELDLAGMPITPDLRKNISYAFYTSGHMVYLDNSQRTLQRNDFFTFYDHAMSDPALLRRVTERQLLVAGL</sequence>